<dbReference type="STRING" id="44742.AXF13_02145"/>
<dbReference type="EMBL" id="CP014229">
    <property type="protein sequence ID" value="AMD89013.1"/>
    <property type="molecule type" value="Genomic_DNA"/>
</dbReference>
<dbReference type="RefSeq" id="WP_062251481.1">
    <property type="nucleotide sequence ID" value="NZ_CP014229.1"/>
</dbReference>
<evidence type="ECO:0000259" key="1">
    <source>
        <dbReference type="Pfam" id="PF08765"/>
    </source>
</evidence>
<dbReference type="KEGG" id="dfi:AXF13_02145"/>
<protein>
    <recommendedName>
        <fullName evidence="1">Mor transcription activator domain-containing protein</fullName>
    </recommendedName>
</protein>
<accession>A0A109W8W4</accession>
<organism evidence="2 3">
    <name type="scientific">Desulfovibrio fairfieldensis</name>
    <dbReference type="NCBI Taxonomy" id="44742"/>
    <lineage>
        <taxon>Bacteria</taxon>
        <taxon>Pseudomonadati</taxon>
        <taxon>Thermodesulfobacteriota</taxon>
        <taxon>Desulfovibrionia</taxon>
        <taxon>Desulfovibrionales</taxon>
        <taxon>Desulfovibrionaceae</taxon>
        <taxon>Desulfovibrio</taxon>
    </lineage>
</organism>
<sequence>MYASKAASRPGRPPLARGRDSWGHALRLSQEEREWEEILLHLPNNVRQLWDALRDTRQLWRVLHAYGGQDLRVPRQEPKRDSPLRRRLGLRCLRKLMAAFGGTRVYVPRCNALLGKLRQREIIEGFSRHTGHGLSSTAAVAALAQRHDMSDRRIWQILKKEASAPAKARVLYRLGDSAALAGTGDDAKNEDNSM</sequence>
<evidence type="ECO:0000313" key="2">
    <source>
        <dbReference type="EMBL" id="AMD89013.1"/>
    </source>
</evidence>
<proteinExistence type="predicted"/>
<dbReference type="AlphaFoldDB" id="A0A109W8W4"/>
<feature type="domain" description="Mor transcription activator" evidence="1">
    <location>
        <begin position="85"/>
        <end position="162"/>
    </location>
</feature>
<dbReference type="Pfam" id="PF08765">
    <property type="entry name" value="Mor"/>
    <property type="match status" value="1"/>
</dbReference>
<gene>
    <name evidence="2" type="ORF">AXF13_02145</name>
</gene>
<dbReference type="Proteomes" id="UP000069241">
    <property type="component" value="Chromosome"/>
</dbReference>
<dbReference type="InterPro" id="IPR014875">
    <property type="entry name" value="Mor_transcription_activator"/>
</dbReference>
<dbReference type="InterPro" id="IPR009057">
    <property type="entry name" value="Homeodomain-like_sf"/>
</dbReference>
<dbReference type="SUPFAM" id="SSF46689">
    <property type="entry name" value="Homeodomain-like"/>
    <property type="match status" value="1"/>
</dbReference>
<reference evidence="3" key="1">
    <citation type="submission" date="2016-02" db="EMBL/GenBank/DDBJ databases">
        <authorList>
            <person name="Holder M.E."/>
            <person name="Ajami N.J."/>
            <person name="Petrosino J.F."/>
        </authorList>
    </citation>
    <scope>NUCLEOTIDE SEQUENCE [LARGE SCALE GENOMIC DNA]</scope>
    <source>
        <strain evidence="3">CCUG 45958</strain>
    </source>
</reference>
<keyword evidence="3" id="KW-1185">Reference proteome</keyword>
<name>A0A109W8W4_9BACT</name>
<evidence type="ECO:0000313" key="3">
    <source>
        <dbReference type="Proteomes" id="UP000069241"/>
    </source>
</evidence>